<evidence type="ECO:0000256" key="1">
    <source>
        <dbReference type="SAM" id="MobiDB-lite"/>
    </source>
</evidence>
<name>A0ABQ5W5I6_9HYPH</name>
<dbReference type="EMBL" id="BSNS01000011">
    <property type="protein sequence ID" value="GLQ55132.1"/>
    <property type="molecule type" value="Genomic_DNA"/>
</dbReference>
<reference evidence="3" key="1">
    <citation type="journal article" date="2019" name="Int. J. Syst. Evol. Microbiol.">
        <title>The Global Catalogue of Microorganisms (GCM) 10K type strain sequencing project: providing services to taxonomists for standard genome sequencing and annotation.</title>
        <authorList>
            <consortium name="The Broad Institute Genomics Platform"/>
            <consortium name="The Broad Institute Genome Sequencing Center for Infectious Disease"/>
            <person name="Wu L."/>
            <person name="Ma J."/>
        </authorList>
    </citation>
    <scope>NUCLEOTIDE SEQUENCE [LARGE SCALE GENOMIC DNA]</scope>
    <source>
        <strain evidence="3">NBRC 112416</strain>
    </source>
</reference>
<organism evidence="2 3">
    <name type="scientific">Devosia nitrariae</name>
    <dbReference type="NCBI Taxonomy" id="2071872"/>
    <lineage>
        <taxon>Bacteria</taxon>
        <taxon>Pseudomonadati</taxon>
        <taxon>Pseudomonadota</taxon>
        <taxon>Alphaproteobacteria</taxon>
        <taxon>Hyphomicrobiales</taxon>
        <taxon>Devosiaceae</taxon>
        <taxon>Devosia</taxon>
    </lineage>
</organism>
<feature type="region of interest" description="Disordered" evidence="1">
    <location>
        <begin position="26"/>
        <end position="51"/>
    </location>
</feature>
<accession>A0ABQ5W5I6</accession>
<proteinExistence type="predicted"/>
<evidence type="ECO:0000313" key="3">
    <source>
        <dbReference type="Proteomes" id="UP001156691"/>
    </source>
</evidence>
<sequence length="98" mass="10609">MRSGEEEACGDAAGARLNGFAGLGHMARAAGAREQSEDDEDRNGPEQAEERREAIEAIGIVDLETSRKRRCYSYIGHRNPPALAFCVGHSLIQCHNGP</sequence>
<feature type="compositionally biased region" description="Basic and acidic residues" evidence="1">
    <location>
        <begin position="42"/>
        <end position="51"/>
    </location>
</feature>
<comment type="caution">
    <text evidence="2">The sequence shown here is derived from an EMBL/GenBank/DDBJ whole genome shotgun (WGS) entry which is preliminary data.</text>
</comment>
<protein>
    <submittedName>
        <fullName evidence="2">Uncharacterized protein</fullName>
    </submittedName>
</protein>
<evidence type="ECO:0000313" key="2">
    <source>
        <dbReference type="EMBL" id="GLQ55132.1"/>
    </source>
</evidence>
<keyword evidence="3" id="KW-1185">Reference proteome</keyword>
<dbReference type="Proteomes" id="UP001156691">
    <property type="component" value="Unassembled WGS sequence"/>
</dbReference>
<gene>
    <name evidence="2" type="ORF">GCM10010862_23910</name>
</gene>